<evidence type="ECO:0000313" key="8">
    <source>
        <dbReference type="Proteomes" id="UP001652580"/>
    </source>
</evidence>
<protein>
    <submittedName>
        <fullName evidence="9">Isthmin-2 isoform X3</fullName>
    </submittedName>
</protein>
<evidence type="ECO:0000313" key="9">
    <source>
        <dbReference type="RefSeq" id="XP_057399131.1"/>
    </source>
</evidence>
<feature type="signal peptide" evidence="6">
    <location>
        <begin position="1"/>
        <end position="26"/>
    </location>
</feature>
<feature type="domain" description="AMOP" evidence="7">
    <location>
        <begin position="245"/>
        <end position="408"/>
    </location>
</feature>
<name>A0ABM3TAL0_BALAC</name>
<feature type="region of interest" description="Disordered" evidence="5">
    <location>
        <begin position="178"/>
        <end position="238"/>
    </location>
</feature>
<reference evidence="9" key="1">
    <citation type="submission" date="2025-08" db="UniProtKB">
        <authorList>
            <consortium name="RefSeq"/>
        </authorList>
    </citation>
    <scope>IDENTIFICATION</scope>
</reference>
<dbReference type="PROSITE" id="PS50856">
    <property type="entry name" value="AMOP"/>
    <property type="match status" value="1"/>
</dbReference>
<dbReference type="Proteomes" id="UP001652580">
    <property type="component" value="Chromosome 3"/>
</dbReference>
<gene>
    <name evidence="9" type="primary">ISM2</name>
</gene>
<dbReference type="SMART" id="SM00723">
    <property type="entry name" value="AMOP"/>
    <property type="match status" value="1"/>
</dbReference>
<evidence type="ECO:0000256" key="3">
    <source>
        <dbReference type="ARBA" id="ARBA00022729"/>
    </source>
</evidence>
<sequence length="420" mass="46700">MPRLPGRAALPLCVVLLTALLAAVRGLPLRKPRGPGWSHVRLAEVSASPDPSSPREEEETTLLSRARLQAGLRRHRRWALTEPAALTLDETSLPGTLEDAPLLLELQKLPGLANTDLSAPNPNIQVTIEVVEDPQAEVEMDLLAEPNNLWSQGAPSWLPAKELFWPLFWGYLEGEEGRPSLKGRAPGEEEEEEEEDYPPEYSESEDQEDSDGEDDDADQERGFSGAAGGWEQGWLHPGDRAFKEPESYDVDSCEKWLNCKSDFLAKYLSQVLRDLPSCPCAYPLEAVSSAVSLQDEHQGRSFRWRDASGPRERLDVYQPTARFCLRSLLSGESSTLAAQHCCYDAGSRLLTRGKGAGAPDLVSTDFSPELHFKVDTLPWILCKGDWSRYHAVRPPNNGRACTDNPPEEEYLAQLQEAKEF</sequence>
<evidence type="ECO:0000256" key="2">
    <source>
        <dbReference type="ARBA" id="ARBA00022525"/>
    </source>
</evidence>
<evidence type="ECO:0000256" key="6">
    <source>
        <dbReference type="SAM" id="SignalP"/>
    </source>
</evidence>
<organism evidence="8 9">
    <name type="scientific">Balaenoptera acutorostrata</name>
    <name type="common">Common minke whale</name>
    <name type="synonym">Balaena rostrata</name>
    <dbReference type="NCBI Taxonomy" id="9767"/>
    <lineage>
        <taxon>Eukaryota</taxon>
        <taxon>Metazoa</taxon>
        <taxon>Chordata</taxon>
        <taxon>Craniata</taxon>
        <taxon>Vertebrata</taxon>
        <taxon>Euteleostomi</taxon>
        <taxon>Mammalia</taxon>
        <taxon>Eutheria</taxon>
        <taxon>Laurasiatheria</taxon>
        <taxon>Artiodactyla</taxon>
        <taxon>Whippomorpha</taxon>
        <taxon>Cetacea</taxon>
        <taxon>Mysticeti</taxon>
        <taxon>Balaenopteridae</taxon>
        <taxon>Balaenoptera</taxon>
    </lineage>
</organism>
<accession>A0ABM3TAL0</accession>
<dbReference type="InterPro" id="IPR005533">
    <property type="entry name" value="AMOP_dom"/>
</dbReference>
<proteinExistence type="predicted"/>
<keyword evidence="8" id="KW-1185">Reference proteome</keyword>
<evidence type="ECO:0000259" key="7">
    <source>
        <dbReference type="PROSITE" id="PS50856"/>
    </source>
</evidence>
<dbReference type="PANTHER" id="PTHR10239">
    <property type="entry name" value="ISTHMIN-2"/>
    <property type="match status" value="1"/>
</dbReference>
<dbReference type="RefSeq" id="XP_057399131.1">
    <property type="nucleotide sequence ID" value="XM_057543148.1"/>
</dbReference>
<comment type="subcellular location">
    <subcellularLocation>
        <location evidence="1">Secreted</location>
    </subcellularLocation>
</comment>
<feature type="compositionally biased region" description="Acidic residues" evidence="5">
    <location>
        <begin position="188"/>
        <end position="218"/>
    </location>
</feature>
<dbReference type="InterPro" id="IPR051867">
    <property type="entry name" value="Angio_Inhib/Adhesion_GPCR"/>
</dbReference>
<dbReference type="PANTHER" id="PTHR10239:SF28">
    <property type="entry name" value="ISTHMIN-2"/>
    <property type="match status" value="1"/>
</dbReference>
<dbReference type="Pfam" id="PF03782">
    <property type="entry name" value="AMOP"/>
    <property type="match status" value="1"/>
</dbReference>
<keyword evidence="3 6" id="KW-0732">Signal</keyword>
<keyword evidence="4" id="KW-1015">Disulfide bond</keyword>
<evidence type="ECO:0000256" key="4">
    <source>
        <dbReference type="ARBA" id="ARBA00023157"/>
    </source>
</evidence>
<keyword evidence="2" id="KW-0964">Secreted</keyword>
<evidence type="ECO:0000256" key="1">
    <source>
        <dbReference type="ARBA" id="ARBA00004613"/>
    </source>
</evidence>
<dbReference type="GeneID" id="103000020"/>
<evidence type="ECO:0000256" key="5">
    <source>
        <dbReference type="SAM" id="MobiDB-lite"/>
    </source>
</evidence>
<feature type="chain" id="PRO_5045035201" evidence="6">
    <location>
        <begin position="27"/>
        <end position="420"/>
    </location>
</feature>